<organism evidence="1 2">
    <name type="scientific">Sorangium cellulosum</name>
    <name type="common">Polyangium cellulosum</name>
    <dbReference type="NCBI Taxonomy" id="56"/>
    <lineage>
        <taxon>Bacteria</taxon>
        <taxon>Pseudomonadati</taxon>
        <taxon>Myxococcota</taxon>
        <taxon>Polyangia</taxon>
        <taxon>Polyangiales</taxon>
        <taxon>Polyangiaceae</taxon>
        <taxon>Sorangium</taxon>
    </lineage>
</organism>
<dbReference type="OrthoDB" id="6813975at2"/>
<dbReference type="RefSeq" id="WP_159396522.1">
    <property type="nucleotide sequence ID" value="NZ_CP012673.1"/>
</dbReference>
<dbReference type="AlphaFoldDB" id="A0A2L0EHM6"/>
<gene>
    <name evidence="1" type="ORF">SOCE26_001780</name>
</gene>
<evidence type="ECO:0000313" key="2">
    <source>
        <dbReference type="Proteomes" id="UP000238348"/>
    </source>
</evidence>
<protein>
    <submittedName>
        <fullName evidence="1">Uncharacterized protein</fullName>
    </submittedName>
</protein>
<dbReference type="Proteomes" id="UP000238348">
    <property type="component" value="Chromosome"/>
</dbReference>
<reference evidence="1 2" key="1">
    <citation type="submission" date="2015-09" db="EMBL/GenBank/DDBJ databases">
        <title>Sorangium comparison.</title>
        <authorList>
            <person name="Zaburannyi N."/>
            <person name="Bunk B."/>
            <person name="Overmann J."/>
            <person name="Mueller R."/>
        </authorList>
    </citation>
    <scope>NUCLEOTIDE SEQUENCE [LARGE SCALE GENOMIC DNA]</scope>
    <source>
        <strain evidence="1 2">So ce26</strain>
    </source>
</reference>
<sequence>MRFRRHGTDVTAVTIHISSIEGNSSAGIELADVPRSDCVPKITSSDPDVVSVDGMPRMRAVGNFSFYLSALATTSGSGAVTVTAATRSGIQATLSVVVDGAIELPDPATEAGAVARLLMSEARGPSHADYLAADTLESMGWMQRVLENRLANDPSQFGAREARNLIDIIRAVDQFDGFSDYPNYDQGVRRRLRQMVNIANNDNDRMQSDFRNFIQNAIDVAQLRVAIRNPSSTGLFGWRAAGTGSPGPRFARFRTLAGNTFFTLRP</sequence>
<evidence type="ECO:0000313" key="1">
    <source>
        <dbReference type="EMBL" id="AUX38800.1"/>
    </source>
</evidence>
<accession>A0A2L0EHM6</accession>
<proteinExistence type="predicted"/>
<name>A0A2L0EHM6_SORCE</name>
<dbReference type="EMBL" id="CP012673">
    <property type="protein sequence ID" value="AUX38800.1"/>
    <property type="molecule type" value="Genomic_DNA"/>
</dbReference>